<protein>
    <submittedName>
        <fullName evidence="3">Membrane protein</fullName>
    </submittedName>
</protein>
<evidence type="ECO:0000313" key="3">
    <source>
        <dbReference type="EMBL" id="GGE52418.1"/>
    </source>
</evidence>
<dbReference type="AlphaFoldDB" id="A0A917AHJ8"/>
<feature type="transmembrane region" description="Helical" evidence="1">
    <location>
        <begin position="294"/>
        <end position="314"/>
    </location>
</feature>
<dbReference type="Proteomes" id="UP000606730">
    <property type="component" value="Unassembled WGS sequence"/>
</dbReference>
<proteinExistence type="predicted"/>
<accession>A0A917AHJ8</accession>
<dbReference type="EMBL" id="BMKN01000002">
    <property type="protein sequence ID" value="GGE52418.1"/>
    <property type="molecule type" value="Genomic_DNA"/>
</dbReference>
<gene>
    <name evidence="3" type="ORF">GCM10011517_20250</name>
</gene>
<feature type="chain" id="PRO_5036975939" evidence="2">
    <location>
        <begin position="31"/>
        <end position="381"/>
    </location>
</feature>
<evidence type="ECO:0000313" key="4">
    <source>
        <dbReference type="Proteomes" id="UP000606730"/>
    </source>
</evidence>
<evidence type="ECO:0000256" key="2">
    <source>
        <dbReference type="SAM" id="SignalP"/>
    </source>
</evidence>
<feature type="transmembrane region" description="Helical" evidence="1">
    <location>
        <begin position="357"/>
        <end position="376"/>
    </location>
</feature>
<feature type="signal peptide" evidence="2">
    <location>
        <begin position="1"/>
        <end position="30"/>
    </location>
</feature>
<feature type="transmembrane region" description="Helical" evidence="1">
    <location>
        <begin position="320"/>
        <end position="345"/>
    </location>
</feature>
<dbReference type="InterPro" id="IPR032809">
    <property type="entry name" value="Put_HupE_UreJ"/>
</dbReference>
<keyword evidence="1" id="KW-0472">Membrane</keyword>
<keyword evidence="1" id="KW-1133">Transmembrane helix</keyword>
<evidence type="ECO:0000256" key="1">
    <source>
        <dbReference type="SAM" id="Phobius"/>
    </source>
</evidence>
<organism evidence="3 4">
    <name type="scientific">Actibacterium pelagium</name>
    <dbReference type="NCBI Taxonomy" id="2029103"/>
    <lineage>
        <taxon>Bacteria</taxon>
        <taxon>Pseudomonadati</taxon>
        <taxon>Pseudomonadota</taxon>
        <taxon>Alphaproteobacteria</taxon>
        <taxon>Rhodobacterales</taxon>
        <taxon>Roseobacteraceae</taxon>
        <taxon>Actibacterium</taxon>
    </lineage>
</organism>
<keyword evidence="1" id="KW-0812">Transmembrane</keyword>
<dbReference type="Pfam" id="PF13795">
    <property type="entry name" value="HupE_UreJ_2"/>
    <property type="match status" value="1"/>
</dbReference>
<name>A0A917AHJ8_9RHOB</name>
<comment type="caution">
    <text evidence="3">The sequence shown here is derived from an EMBL/GenBank/DDBJ whole genome shotgun (WGS) entry which is preliminary data.</text>
</comment>
<reference evidence="3" key="2">
    <citation type="submission" date="2020-09" db="EMBL/GenBank/DDBJ databases">
        <authorList>
            <person name="Sun Q."/>
            <person name="Zhou Y."/>
        </authorList>
    </citation>
    <scope>NUCLEOTIDE SEQUENCE</scope>
    <source>
        <strain evidence="3">CGMCC 1.16012</strain>
    </source>
</reference>
<sequence length="381" mass="40847">MRIIGKAFRVARDLARAALLSSFVAAPAVAHEVQPAVADVTVDAEIITLQIELTVEPILAGISLAGLADTNDSPLSGLYDQIRAQDGEAVTQAFLARWPDMRDKLVLDVEGERLLAEVTELRVPPVGNVELARLSTLILSAGLPAGADPVRVGWAEELGPLVVRQMGEGDDLYTGYLTKGALSDPLPRAGVAEVGGFESFLRYVVIGFEHILPKGLDHILFVLGLFFFSLKMRPLLIQITAFTLAHTVTLALATLGLVTVSPAIVEPLIAASITYVAIENILRPKLGWWRTAVVFGFGLLHGLGFASVLGDIGLDPSRFIASLIAFNIGVEIGQLTVIAAAFLLVGLWFGNRSWYRAAIAIPVSCMIAVIGGWWVIERTLL</sequence>
<keyword evidence="2" id="KW-0732">Signal</keyword>
<dbReference type="OrthoDB" id="9808870at2"/>
<keyword evidence="4" id="KW-1185">Reference proteome</keyword>
<reference evidence="3" key="1">
    <citation type="journal article" date="2014" name="Int. J. Syst. Evol. Microbiol.">
        <title>Complete genome sequence of Corynebacterium casei LMG S-19264T (=DSM 44701T), isolated from a smear-ripened cheese.</title>
        <authorList>
            <consortium name="US DOE Joint Genome Institute (JGI-PGF)"/>
            <person name="Walter F."/>
            <person name="Albersmeier A."/>
            <person name="Kalinowski J."/>
            <person name="Ruckert C."/>
        </authorList>
    </citation>
    <scope>NUCLEOTIDE SEQUENCE</scope>
    <source>
        <strain evidence="3">CGMCC 1.16012</strain>
    </source>
</reference>
<dbReference type="RefSeq" id="WP_095593967.1">
    <property type="nucleotide sequence ID" value="NZ_BMKN01000002.1"/>
</dbReference>